<gene>
    <name evidence="1" type="ORF">EPA93_10210</name>
</gene>
<protein>
    <recommendedName>
        <fullName evidence="3">Tetratricopeptide repeat protein</fullName>
    </recommendedName>
</protein>
<sequence>MWEEYNKVPKSPKRRYVLARLLDISFATFGLDALGGAGLSLEGVETNRVNVPAARARLQKFKQKNHTVGIGNMLENVMGVIYDIHDELPYATGQRQKELLLLLCDFQQFIAGIFRDHSQYDQSLTYQNKAYAIAKSLNDNEVKSLVLWRRGLTYHEQGDLVAASNDLSKALTFNSSSVLLEGGIRASLGHVLAHAATDKTDFLEAFKMLDKAGSLLDAAKKEPDPHFIKFNTEGYQLNRASSWIGVPAKMLRSSENALQEVSLVPVGVGRKRRYAYSSYLQARAWFDTGDYPLATKLAQDALNVASEIKSHVNVNRIHLLYVDLQATKYGKSQEVAALGADLLKAQHPEIFA</sequence>
<proteinExistence type="predicted"/>
<name>A0A4V0YYI7_KTERU</name>
<evidence type="ECO:0000313" key="2">
    <source>
        <dbReference type="Proteomes" id="UP000290365"/>
    </source>
</evidence>
<reference evidence="1 2" key="1">
    <citation type="submission" date="2019-01" db="EMBL/GenBank/DDBJ databases">
        <title>Ktedonosporobacter rubrisoli SCAWS-G2.</title>
        <authorList>
            <person name="Huang Y."/>
            <person name="Yan B."/>
        </authorList>
    </citation>
    <scope>NUCLEOTIDE SEQUENCE [LARGE SCALE GENOMIC DNA]</scope>
    <source>
        <strain evidence="1 2">SCAWS-G2</strain>
    </source>
</reference>
<dbReference type="SMART" id="SM00028">
    <property type="entry name" value="TPR"/>
    <property type="match status" value="2"/>
</dbReference>
<dbReference type="Gene3D" id="1.25.40.10">
    <property type="entry name" value="Tetratricopeptide repeat domain"/>
    <property type="match status" value="1"/>
</dbReference>
<evidence type="ECO:0008006" key="3">
    <source>
        <dbReference type="Google" id="ProtNLM"/>
    </source>
</evidence>
<dbReference type="SUPFAM" id="SSF48452">
    <property type="entry name" value="TPR-like"/>
    <property type="match status" value="1"/>
</dbReference>
<organism evidence="1 2">
    <name type="scientific">Ktedonosporobacter rubrisoli</name>
    <dbReference type="NCBI Taxonomy" id="2509675"/>
    <lineage>
        <taxon>Bacteria</taxon>
        <taxon>Bacillati</taxon>
        <taxon>Chloroflexota</taxon>
        <taxon>Ktedonobacteria</taxon>
        <taxon>Ktedonobacterales</taxon>
        <taxon>Ktedonosporobacteraceae</taxon>
        <taxon>Ktedonosporobacter</taxon>
    </lineage>
</organism>
<dbReference type="AlphaFoldDB" id="A0A4V0YYI7"/>
<keyword evidence="2" id="KW-1185">Reference proteome</keyword>
<dbReference type="KEGG" id="kbs:EPA93_10210"/>
<dbReference type="InterPro" id="IPR019734">
    <property type="entry name" value="TPR_rpt"/>
</dbReference>
<dbReference type="OrthoDB" id="173734at2"/>
<dbReference type="InterPro" id="IPR011990">
    <property type="entry name" value="TPR-like_helical_dom_sf"/>
</dbReference>
<dbReference type="RefSeq" id="WP_129887073.1">
    <property type="nucleotide sequence ID" value="NZ_CP035758.1"/>
</dbReference>
<dbReference type="EMBL" id="CP035758">
    <property type="protein sequence ID" value="QBD76361.1"/>
    <property type="molecule type" value="Genomic_DNA"/>
</dbReference>
<dbReference type="Proteomes" id="UP000290365">
    <property type="component" value="Chromosome"/>
</dbReference>
<accession>A0A4V0YYI7</accession>
<evidence type="ECO:0000313" key="1">
    <source>
        <dbReference type="EMBL" id="QBD76361.1"/>
    </source>
</evidence>